<dbReference type="Proteomes" id="UP000304880">
    <property type="component" value="Unassembled WGS sequence"/>
</dbReference>
<dbReference type="PANTHER" id="PTHR30204:SF69">
    <property type="entry name" value="MERR-FAMILY TRANSCRIPTIONAL REGULATOR"/>
    <property type="match status" value="1"/>
</dbReference>
<organism evidence="6 7">
    <name type="scientific">Paracoccus haeundaensis</name>
    <dbReference type="NCBI Taxonomy" id="225362"/>
    <lineage>
        <taxon>Bacteria</taxon>
        <taxon>Pseudomonadati</taxon>
        <taxon>Pseudomonadota</taxon>
        <taxon>Alphaproteobacteria</taxon>
        <taxon>Rhodobacterales</taxon>
        <taxon>Paracoccaceae</taxon>
        <taxon>Paracoccus</taxon>
    </lineage>
</organism>
<dbReference type="GO" id="GO:0003700">
    <property type="term" value="F:DNA-binding transcription factor activity"/>
    <property type="evidence" value="ECO:0007669"/>
    <property type="project" value="InterPro"/>
</dbReference>
<keyword evidence="2" id="KW-0805">Transcription regulation</keyword>
<sequence length="144" mass="16091">MLSIGKLSAATGVKVPTIRYYESIGLLPEPERSTGNQRLYGRKQQERLAFIRHARDLGFPLDSIRELLSLSDRPDMPCAAADVIARRQLQSVRDRIVRLEALQQELSRMLSQCAHGTISDCKVIEVLGDHAHCQHDHHGDGVPS</sequence>
<evidence type="ECO:0000256" key="4">
    <source>
        <dbReference type="ARBA" id="ARBA00023163"/>
    </source>
</evidence>
<evidence type="ECO:0000256" key="2">
    <source>
        <dbReference type="ARBA" id="ARBA00023015"/>
    </source>
</evidence>
<reference evidence="6 7" key="1">
    <citation type="submission" date="2019-06" db="EMBL/GenBank/DDBJ databases">
        <authorList>
            <person name="Li J."/>
        </authorList>
    </citation>
    <scope>NUCLEOTIDE SEQUENCE [LARGE SCALE GENOMIC DNA]</scope>
    <source>
        <strain evidence="6 7">CGMCC 1.8012</strain>
    </source>
</reference>
<dbReference type="InterPro" id="IPR015358">
    <property type="entry name" value="Tscrpt_reg_MerR_DNA-bd"/>
</dbReference>
<gene>
    <name evidence="6" type="ORF">FHD67_01770</name>
</gene>
<keyword evidence="3" id="KW-0238">DNA-binding</keyword>
<dbReference type="RefSeq" id="WP_046000913.1">
    <property type="nucleotide sequence ID" value="NZ_VDDC01000004.1"/>
</dbReference>
<keyword evidence="7" id="KW-1185">Reference proteome</keyword>
<dbReference type="InterPro" id="IPR009061">
    <property type="entry name" value="DNA-bd_dom_put_sf"/>
</dbReference>
<dbReference type="PRINTS" id="PR00040">
    <property type="entry name" value="HTHMERR"/>
</dbReference>
<evidence type="ECO:0000313" key="7">
    <source>
        <dbReference type="Proteomes" id="UP000304880"/>
    </source>
</evidence>
<feature type="domain" description="HTH merR-type" evidence="5">
    <location>
        <begin position="1"/>
        <end position="70"/>
    </location>
</feature>
<comment type="caution">
    <text evidence="6">The sequence shown here is derived from an EMBL/GenBank/DDBJ whole genome shotgun (WGS) entry which is preliminary data.</text>
</comment>
<dbReference type="InterPro" id="IPR047057">
    <property type="entry name" value="MerR_fam"/>
</dbReference>
<evidence type="ECO:0000313" key="6">
    <source>
        <dbReference type="EMBL" id="TNH40984.1"/>
    </source>
</evidence>
<dbReference type="SUPFAM" id="SSF46955">
    <property type="entry name" value="Putative DNA-binding domain"/>
    <property type="match status" value="1"/>
</dbReference>
<dbReference type="Pfam" id="PF09278">
    <property type="entry name" value="MerR-DNA-bind"/>
    <property type="match status" value="1"/>
</dbReference>
<dbReference type="InterPro" id="IPR000551">
    <property type="entry name" value="MerR-type_HTH_dom"/>
</dbReference>
<dbReference type="PANTHER" id="PTHR30204">
    <property type="entry name" value="REDOX-CYCLING DRUG-SENSING TRANSCRIPTIONAL ACTIVATOR SOXR"/>
    <property type="match status" value="1"/>
</dbReference>
<dbReference type="Pfam" id="PF00376">
    <property type="entry name" value="MerR"/>
    <property type="match status" value="1"/>
</dbReference>
<evidence type="ECO:0000256" key="3">
    <source>
        <dbReference type="ARBA" id="ARBA00023125"/>
    </source>
</evidence>
<dbReference type="PROSITE" id="PS50937">
    <property type="entry name" value="HTH_MERR_2"/>
    <property type="match status" value="1"/>
</dbReference>
<dbReference type="PROSITE" id="PS00552">
    <property type="entry name" value="HTH_MERR_1"/>
    <property type="match status" value="1"/>
</dbReference>
<keyword evidence="1" id="KW-0678">Repressor</keyword>
<evidence type="ECO:0000256" key="1">
    <source>
        <dbReference type="ARBA" id="ARBA00022491"/>
    </source>
</evidence>
<dbReference type="EMBL" id="VDDC01000004">
    <property type="protein sequence ID" value="TNH40984.1"/>
    <property type="molecule type" value="Genomic_DNA"/>
</dbReference>
<dbReference type="CDD" id="cd04785">
    <property type="entry name" value="HTH_CadR-PbrR-like"/>
    <property type="match status" value="1"/>
</dbReference>
<keyword evidence="4" id="KW-0804">Transcription</keyword>
<proteinExistence type="predicted"/>
<protein>
    <submittedName>
        <fullName evidence="6">Helix-turn-helix domain-containing protein</fullName>
    </submittedName>
</protein>
<dbReference type="AlphaFoldDB" id="A0A5C4RBD0"/>
<dbReference type="Gene3D" id="1.10.1660.10">
    <property type="match status" value="1"/>
</dbReference>
<evidence type="ECO:0000259" key="5">
    <source>
        <dbReference type="PROSITE" id="PS50937"/>
    </source>
</evidence>
<accession>A0A5C4RBD0</accession>
<dbReference type="GO" id="GO:0003677">
    <property type="term" value="F:DNA binding"/>
    <property type="evidence" value="ECO:0007669"/>
    <property type="project" value="UniProtKB-KW"/>
</dbReference>
<dbReference type="SMART" id="SM00422">
    <property type="entry name" value="HTH_MERR"/>
    <property type="match status" value="1"/>
</dbReference>
<name>A0A5C4RBD0_9RHOB</name>